<sequence length="285" mass="31894">MNNNNLKYIAIFLAVIMVGAVFAIAFTAISPPEQNDEQEQERMDPIPFNAIPGETVNSPINSISDALDLTPGEVASAQFVDVSKVRGTSFEMLFGESLDNIERMFNSKLINTYIVTGQQSSFELSTIEDDHIGIPFGEPYMHKDYPILPVGEAYFMSIGTPMALGQQNDIESFIDIIVEEKEGNDQFESILEYADVNEHKFQQVIGSGNNHFDQLYVGYAGTDTNEYARQAIYENPSEELVELIDDLSETDNLEYTVEEIDDILKVTIQGSFELVLSEPIEPDEM</sequence>
<proteinExistence type="predicted"/>
<feature type="transmembrane region" description="Helical" evidence="1">
    <location>
        <begin position="6"/>
        <end position="29"/>
    </location>
</feature>
<keyword evidence="1" id="KW-0812">Transmembrane</keyword>
<dbReference type="AlphaFoldDB" id="A0A3R7XHC7"/>
<dbReference type="Proteomes" id="UP000284763">
    <property type="component" value="Unassembled WGS sequence"/>
</dbReference>
<comment type="caution">
    <text evidence="2">The sequence shown here is derived from an EMBL/GenBank/DDBJ whole genome shotgun (WGS) entry which is preliminary data.</text>
</comment>
<evidence type="ECO:0000313" key="3">
    <source>
        <dbReference type="Proteomes" id="UP000284763"/>
    </source>
</evidence>
<name>A0A3R7XHC7_9EURY</name>
<keyword evidence="1" id="KW-1133">Transmembrane helix</keyword>
<gene>
    <name evidence="2" type="ORF">D5R95_05995</name>
</gene>
<evidence type="ECO:0000256" key="1">
    <source>
        <dbReference type="SAM" id="Phobius"/>
    </source>
</evidence>
<reference evidence="2 3" key="1">
    <citation type="submission" date="2018-08" db="EMBL/GenBank/DDBJ databases">
        <title>The metabolism and importance of syntrophic acetate oxidation coupled to methane or sulfide production in haloalkaline environments.</title>
        <authorList>
            <person name="Timmers P.H.A."/>
            <person name="Vavourakis C.D."/>
            <person name="Sorokin D.Y."/>
            <person name="Sinninghe Damste J.S."/>
            <person name="Muyzer G."/>
            <person name="Stams A.J.M."/>
            <person name="Plugge C.M."/>
        </authorList>
    </citation>
    <scope>NUCLEOTIDE SEQUENCE [LARGE SCALE GENOMIC DNA]</scope>
    <source>
        <strain evidence="2">MSAO_Arc3</strain>
    </source>
</reference>
<keyword evidence="1" id="KW-0472">Membrane</keyword>
<evidence type="ECO:0000313" key="2">
    <source>
        <dbReference type="EMBL" id="RQD83853.1"/>
    </source>
</evidence>
<protein>
    <submittedName>
        <fullName evidence="2">Uncharacterized protein</fullName>
    </submittedName>
</protein>
<organism evidence="2 3">
    <name type="scientific">Methanosalsum natronophilum</name>
    <dbReference type="NCBI Taxonomy" id="768733"/>
    <lineage>
        <taxon>Archaea</taxon>
        <taxon>Methanobacteriati</taxon>
        <taxon>Methanobacteriota</taxon>
        <taxon>Stenosarchaea group</taxon>
        <taxon>Methanomicrobia</taxon>
        <taxon>Methanosarcinales</taxon>
        <taxon>Methanosarcinaceae</taxon>
        <taxon>Methanosalsum</taxon>
    </lineage>
</organism>
<dbReference type="EMBL" id="QZAB01000377">
    <property type="protein sequence ID" value="RQD83853.1"/>
    <property type="molecule type" value="Genomic_DNA"/>
</dbReference>
<accession>A0A3R7XHC7</accession>